<keyword evidence="1" id="KW-0175">Coiled coil</keyword>
<name>A0A5S6QKJ7_TRIMR</name>
<evidence type="ECO:0000313" key="3">
    <source>
        <dbReference type="WBParaSite" id="TMUE_2000007866.1"/>
    </source>
</evidence>
<dbReference type="AlphaFoldDB" id="A0A5S6QKJ7"/>
<dbReference type="STRING" id="70415.A0A5S6QKJ7"/>
<feature type="coiled-coil region" evidence="1">
    <location>
        <begin position="266"/>
        <end position="293"/>
    </location>
</feature>
<dbReference type="GO" id="GO:0042795">
    <property type="term" value="P:snRNA transcription by RNA polymerase II"/>
    <property type="evidence" value="ECO:0007669"/>
    <property type="project" value="TreeGrafter"/>
</dbReference>
<organism evidence="2 3">
    <name type="scientific">Trichuris muris</name>
    <name type="common">Mouse whipworm</name>
    <dbReference type="NCBI Taxonomy" id="70415"/>
    <lineage>
        <taxon>Eukaryota</taxon>
        <taxon>Metazoa</taxon>
        <taxon>Ecdysozoa</taxon>
        <taxon>Nematoda</taxon>
        <taxon>Enoplea</taxon>
        <taxon>Dorylaimia</taxon>
        <taxon>Trichinellida</taxon>
        <taxon>Trichuridae</taxon>
        <taxon>Trichuris</taxon>
    </lineage>
</organism>
<proteinExistence type="predicted"/>
<protein>
    <submittedName>
        <fullName evidence="3">Uncharacterized protein</fullName>
    </submittedName>
</protein>
<dbReference type="PANTHER" id="PTHR14633">
    <property type="entry name" value="LITTLE ELONGATION COMPLEX SUBUNIT 2"/>
    <property type="match status" value="1"/>
</dbReference>
<keyword evidence="2" id="KW-1185">Reference proteome</keyword>
<dbReference type="PANTHER" id="PTHR14633:SF3">
    <property type="entry name" value="LITTLE ELONGATION COMPLEX SUBUNIT 2"/>
    <property type="match status" value="1"/>
</dbReference>
<accession>A0A5S6QKJ7</accession>
<dbReference type="GO" id="GO:0042796">
    <property type="term" value="P:snRNA transcription by RNA polymerase III"/>
    <property type="evidence" value="ECO:0007669"/>
    <property type="project" value="TreeGrafter"/>
</dbReference>
<sequence length="516" mass="58159">MFSCHGRCQHRHAWTIVYILNPKREHQRASLNIALFWVQVDGKFKVCWQTSCYCYSLAMSGEESAQDSFLDDWPTGTNSSGDEVSCDSLESLDAHDLLTYSSYSDYLEGCLESLGPYGMEDAPLPEIDMQAQLSLDPMDDSELSEVHELSEIGGNITVETDAVVDFWTPCPEEQETSIASVSERLEVGEEGKSQSADEKKEKDNICRTNRNVSKRQQPRVPKEEQAFVPYTYYSQHSALSELEHSHYVAMSLQRASGAAFVHREDKKKFSTIKEKLTEENEKFNDEVRLITIAQHKNRYHTLPTAVRSYVQDIFLAKVQSLCRYIPRAYVRKDQFTMDPSVSAQNTPVLEVSKSLLAVGIAPAVQLPNLKRKAVIPHRDVSLLSERYPAGVHLEKVPIFADPNIPLLLEKYHADVVATTSSLRAILADFGPLYSPMYDIPVVVKHCKVNGSLKRVVYLLKPLSSTKLSIPQLLSYMAKYAVKVNLLVKPPDDEVFNSKRPVLFLLVVKKCDSTLGD</sequence>
<dbReference type="GO" id="GO:0045945">
    <property type="term" value="P:positive regulation of transcription by RNA polymerase III"/>
    <property type="evidence" value="ECO:0007669"/>
    <property type="project" value="TreeGrafter"/>
</dbReference>
<evidence type="ECO:0000256" key="1">
    <source>
        <dbReference type="SAM" id="Coils"/>
    </source>
</evidence>
<evidence type="ECO:0000313" key="2">
    <source>
        <dbReference type="Proteomes" id="UP000046395"/>
    </source>
</evidence>
<dbReference type="WBParaSite" id="TMUE_2000007866.1">
    <property type="protein sequence ID" value="TMUE_2000007866.1"/>
    <property type="gene ID" value="WBGene00300044"/>
</dbReference>
<dbReference type="Proteomes" id="UP000046395">
    <property type="component" value="Unassembled WGS sequence"/>
</dbReference>
<reference evidence="3" key="1">
    <citation type="submission" date="2019-12" db="UniProtKB">
        <authorList>
            <consortium name="WormBaseParasite"/>
        </authorList>
    </citation>
    <scope>IDENTIFICATION</scope>
</reference>